<dbReference type="InterPro" id="IPR050900">
    <property type="entry name" value="Transposase_IS3/IS150/IS904"/>
</dbReference>
<dbReference type="InterPro" id="IPR012337">
    <property type="entry name" value="RNaseH-like_sf"/>
</dbReference>
<proteinExistence type="predicted"/>
<dbReference type="InterPro" id="IPR036397">
    <property type="entry name" value="RNaseH_sf"/>
</dbReference>
<dbReference type="Pfam" id="PF00665">
    <property type="entry name" value="rve"/>
    <property type="match status" value="1"/>
</dbReference>
<dbReference type="SUPFAM" id="SSF53098">
    <property type="entry name" value="Ribonuclease H-like"/>
    <property type="match status" value="1"/>
</dbReference>
<dbReference type="InterPro" id="IPR025948">
    <property type="entry name" value="HTH-like_dom"/>
</dbReference>
<dbReference type="AlphaFoldDB" id="A0A1V8Y4P8"/>
<dbReference type="GO" id="GO:0015074">
    <property type="term" value="P:DNA integration"/>
    <property type="evidence" value="ECO:0007669"/>
    <property type="project" value="InterPro"/>
</dbReference>
<name>A0A1V8Y4P8_9ENTE</name>
<organism evidence="3 4">
    <name type="scientific">Enterococcus villorum</name>
    <dbReference type="NCBI Taxonomy" id="112904"/>
    <lineage>
        <taxon>Bacteria</taxon>
        <taxon>Bacillati</taxon>
        <taxon>Bacillota</taxon>
        <taxon>Bacilli</taxon>
        <taxon>Lactobacillales</taxon>
        <taxon>Enterococcaceae</taxon>
        <taxon>Enterococcus</taxon>
    </lineage>
</organism>
<sequence>MPRSTYYYWVKKLKKPDKHSDLKKAIIDVYNDSKKRYGYRRITLQLRKAGWIVNHKTVLKQMNELGIKSLIRRKKYNSYRETTTGPEPNILNREFHSDKPQEKLVTDITEFKVLGEKVYFSPVMDLFNGEILSYAVDTRPHYALVETMLTKLMSKLELGTKKIVLHSDQGWHYRIPRYKQKLKENGITQSMSRKGNCYDNACIENFFGLLKSEFYYLIDHIESIESFITNLGNYISWYNEKRIKRNLKGMSPVEYRKHSFQAS</sequence>
<dbReference type="PANTHER" id="PTHR46889">
    <property type="entry name" value="TRANSPOSASE INSF FOR INSERTION SEQUENCE IS3B-RELATED"/>
    <property type="match status" value="1"/>
</dbReference>
<dbReference type="EMBL" id="MJEA01000034">
    <property type="protein sequence ID" value="OQO67612.1"/>
    <property type="molecule type" value="Genomic_DNA"/>
</dbReference>
<dbReference type="NCBIfam" id="NF033516">
    <property type="entry name" value="transpos_IS3"/>
    <property type="match status" value="1"/>
</dbReference>
<dbReference type="Pfam" id="PF13333">
    <property type="entry name" value="rve_2"/>
    <property type="match status" value="1"/>
</dbReference>
<evidence type="ECO:0000259" key="2">
    <source>
        <dbReference type="PROSITE" id="PS50994"/>
    </source>
</evidence>
<dbReference type="InterPro" id="IPR001584">
    <property type="entry name" value="Integrase_cat-core"/>
</dbReference>
<dbReference type="InterPro" id="IPR048020">
    <property type="entry name" value="Transpos_IS3"/>
</dbReference>
<comment type="caution">
    <text evidence="3">The sequence shown here is derived from an EMBL/GenBank/DDBJ whole genome shotgun (WGS) entry which is preliminary data.</text>
</comment>
<dbReference type="PROSITE" id="PS50994">
    <property type="entry name" value="INTEGRASE"/>
    <property type="match status" value="1"/>
</dbReference>
<dbReference type="PANTHER" id="PTHR46889:SF5">
    <property type="entry name" value="INTEGRASE PROTEIN"/>
    <property type="match status" value="1"/>
</dbReference>
<evidence type="ECO:0000313" key="4">
    <source>
        <dbReference type="Proteomes" id="UP000192477"/>
    </source>
</evidence>
<accession>A0A1V8Y4P8</accession>
<evidence type="ECO:0000313" key="3">
    <source>
        <dbReference type="EMBL" id="OQO67612.1"/>
    </source>
</evidence>
<feature type="domain" description="Integrase catalytic" evidence="2">
    <location>
        <begin position="96"/>
        <end position="260"/>
    </location>
</feature>
<evidence type="ECO:0000256" key="1">
    <source>
        <dbReference type="ARBA" id="ARBA00002286"/>
    </source>
</evidence>
<gene>
    <name evidence="3" type="ORF">BH747_13855</name>
</gene>
<protein>
    <recommendedName>
        <fullName evidence="2">Integrase catalytic domain-containing protein</fullName>
    </recommendedName>
</protein>
<comment type="function">
    <text evidence="1">Involved in the transposition of the insertion sequence.</text>
</comment>
<dbReference type="Pfam" id="PF13276">
    <property type="entry name" value="HTH_21"/>
    <property type="match status" value="1"/>
</dbReference>
<dbReference type="Gene3D" id="3.30.420.10">
    <property type="entry name" value="Ribonuclease H-like superfamily/Ribonuclease H"/>
    <property type="match status" value="1"/>
</dbReference>
<dbReference type="GO" id="GO:0003676">
    <property type="term" value="F:nucleic acid binding"/>
    <property type="evidence" value="ECO:0007669"/>
    <property type="project" value="InterPro"/>
</dbReference>
<reference evidence="3 4" key="1">
    <citation type="journal article" date="2017" name="BMC Microbiol.">
        <title>Comparative genomics of Enterococcus spp. isolated from bovine feces.</title>
        <authorList>
            <person name="Beukers A.G."/>
            <person name="Zaheer R."/>
            <person name="Goji N."/>
            <person name="Amoako K.K."/>
            <person name="Chaves A.V."/>
            <person name="Ward M.P."/>
            <person name="McAllister T.A."/>
        </authorList>
    </citation>
    <scope>NUCLEOTIDE SEQUENCE [LARGE SCALE GENOMIC DNA]</scope>
    <source>
        <strain evidence="3 4">F1129D 143</strain>
    </source>
</reference>
<dbReference type="Proteomes" id="UP000192477">
    <property type="component" value="Unassembled WGS sequence"/>
</dbReference>